<reference evidence="3" key="1">
    <citation type="journal article" date="2014" name="Proc. Natl. Acad. Sci. U.S.A.">
        <title>Extensive sampling of basidiomycete genomes demonstrates inadequacy of the white-rot/brown-rot paradigm for wood decay fungi.</title>
        <authorList>
            <person name="Riley R."/>
            <person name="Salamov A.A."/>
            <person name="Brown D.W."/>
            <person name="Nagy L.G."/>
            <person name="Floudas D."/>
            <person name="Held B.W."/>
            <person name="Levasseur A."/>
            <person name="Lombard V."/>
            <person name="Morin E."/>
            <person name="Otillar R."/>
            <person name="Lindquist E.A."/>
            <person name="Sun H."/>
            <person name="LaButti K.M."/>
            <person name="Schmutz J."/>
            <person name="Jabbour D."/>
            <person name="Luo H."/>
            <person name="Baker S.E."/>
            <person name="Pisabarro A.G."/>
            <person name="Walton J.D."/>
            <person name="Blanchette R.A."/>
            <person name="Henrissat B."/>
            <person name="Martin F."/>
            <person name="Cullen D."/>
            <person name="Hibbett D.S."/>
            <person name="Grigoriev I.V."/>
        </authorList>
    </citation>
    <scope>NUCLEOTIDE SEQUENCE [LARGE SCALE GENOMIC DNA]</scope>
    <source>
        <strain evidence="3">FD-172 SS1</strain>
    </source>
</reference>
<proteinExistence type="predicted"/>
<dbReference type="EMBL" id="KL198067">
    <property type="protein sequence ID" value="KDQ10458.1"/>
    <property type="molecule type" value="Genomic_DNA"/>
</dbReference>
<dbReference type="OrthoDB" id="391988at2759"/>
<organism evidence="2 3">
    <name type="scientific">Botryobasidium botryosum (strain FD-172 SS1)</name>
    <dbReference type="NCBI Taxonomy" id="930990"/>
    <lineage>
        <taxon>Eukaryota</taxon>
        <taxon>Fungi</taxon>
        <taxon>Dikarya</taxon>
        <taxon>Basidiomycota</taxon>
        <taxon>Agaricomycotina</taxon>
        <taxon>Agaricomycetes</taxon>
        <taxon>Cantharellales</taxon>
        <taxon>Botryobasidiaceae</taxon>
        <taxon>Botryobasidium</taxon>
    </lineage>
</organism>
<dbReference type="InterPro" id="IPR027417">
    <property type="entry name" value="P-loop_NTPase"/>
</dbReference>
<dbReference type="Gene3D" id="3.40.50.300">
    <property type="entry name" value="P-loop containing nucleotide triphosphate hydrolases"/>
    <property type="match status" value="1"/>
</dbReference>
<name>A0A067M3W2_BOTB1</name>
<accession>A0A067M3W2</accession>
<evidence type="ECO:0000313" key="3">
    <source>
        <dbReference type="Proteomes" id="UP000027195"/>
    </source>
</evidence>
<feature type="domain" description="G" evidence="1">
    <location>
        <begin position="20"/>
        <end position="144"/>
    </location>
</feature>
<dbReference type="HOGENOM" id="CLU_023805_2_1_1"/>
<dbReference type="SUPFAM" id="SSF52540">
    <property type="entry name" value="P-loop containing nucleoside triphosphate hydrolases"/>
    <property type="match status" value="1"/>
</dbReference>
<dbReference type="InterPro" id="IPR006073">
    <property type="entry name" value="GTP-bd"/>
</dbReference>
<gene>
    <name evidence="2" type="ORF">BOTBODRAFT_36156</name>
</gene>
<dbReference type="AlphaFoldDB" id="A0A067M3W2"/>
<sequence>MDDYDEPITDEVFRECPKFRVLLLGKTGAGKTSLIKRAFNVNNIQESNLEPGVCNISDEIVSEENSHFIAHDSQGFEPGESKNFEIVKAFIAQRQAQPALKDQLHAIWHCIPVPHAGGRIFETGDENFHKFMVSIRIPVIVVFTQYDRLYNQIALKTDRAQVAEMNDAQIEQFLDNKTKEMFKGFVKDLREINPKLRCTPVSNVDRYCETYSEVISMTSNLVRDHVAKTAWYAAAVSQRADVDLKIEASIELGMKRYWRKLSTSNHFDGMTLRFCFEQIQREVIDVWNFNDVDKILTSNGFMAMILRLVYDLSTPSPSNAVLGSSQELDKIKDVLDALTGNPVAESTPPDPVKIGLLNWLSGVYQKKTLSPSTLCTLMGFIVDLTMTLERLFWNAFRKGVHSLTMHEVQTAYGEYYRSDERARVHQEIRNYAASRGHKPKGPDDAEIEVKRLIGTYRLVESRQPQWDVVSSNLEEREADCWANCRII</sequence>
<evidence type="ECO:0000313" key="2">
    <source>
        <dbReference type="EMBL" id="KDQ10458.1"/>
    </source>
</evidence>
<dbReference type="Pfam" id="PF01926">
    <property type="entry name" value="MMR_HSR1"/>
    <property type="match status" value="1"/>
</dbReference>
<dbReference type="InParanoid" id="A0A067M3W2"/>
<dbReference type="STRING" id="930990.A0A067M3W2"/>
<keyword evidence="3" id="KW-1185">Reference proteome</keyword>
<evidence type="ECO:0000259" key="1">
    <source>
        <dbReference type="Pfam" id="PF01926"/>
    </source>
</evidence>
<dbReference type="Proteomes" id="UP000027195">
    <property type="component" value="Unassembled WGS sequence"/>
</dbReference>
<protein>
    <recommendedName>
        <fullName evidence="1">G domain-containing protein</fullName>
    </recommendedName>
</protein>